<dbReference type="AlphaFoldDB" id="A0AAP5W0X2"/>
<evidence type="ECO:0000313" key="4">
    <source>
        <dbReference type="Proteomes" id="UP000668358"/>
    </source>
</evidence>
<sequence>MRKIDNYFKYFIKEVGKYNLGIHQLYSGISLEEINKYKEKLGVEFPNIYKRFLINFNGGYLFVGPSEIMLLSLSEDKYLEKCLLSEEEVLGWGLDKGNYLVISSECDGSLSVIDLNNSNKDKTVILNLQLGSEISLKWERLNDWLMYLLEYGSMLYNYDGTLKGELDLL</sequence>
<dbReference type="InterPro" id="IPR037883">
    <property type="entry name" value="Knr4/Smi1-like_sf"/>
</dbReference>
<dbReference type="SMART" id="SM00860">
    <property type="entry name" value="SMI1_KNR4"/>
    <property type="match status" value="1"/>
</dbReference>
<accession>A0AAP5W0X2</accession>
<reference evidence="2" key="1">
    <citation type="journal article" date="2018" name="Genome Biol.">
        <title>SKESA: strategic k-mer extension for scrupulous assemblies.</title>
        <authorList>
            <person name="Souvorov A."/>
            <person name="Agarwala R."/>
            <person name="Lipman D.J."/>
        </authorList>
    </citation>
    <scope>NUCLEOTIDE SEQUENCE</scope>
    <source>
        <strain evidence="2">C25</strain>
    </source>
</reference>
<protein>
    <submittedName>
        <fullName evidence="2">SMI1/KNR4 family protein</fullName>
    </submittedName>
</protein>
<reference evidence="3 4" key="3">
    <citation type="submission" date="2020-12" db="EMBL/GenBank/DDBJ databases">
        <title>Comparative genomics of Clostridium perfringens reveals patterns of host-associated phylogenetic clades and virulence factors.</title>
        <authorList>
            <person name="Smith A.H."/>
            <person name="Geier R."/>
        </authorList>
    </citation>
    <scope>NUCLEOTIDE SEQUENCE [LARGE SCALE GENOMIC DNA]</scope>
    <source>
        <strain evidence="3 4">CHD15829P</strain>
    </source>
</reference>
<evidence type="ECO:0000259" key="1">
    <source>
        <dbReference type="SMART" id="SM00860"/>
    </source>
</evidence>
<dbReference type="EMBL" id="DACTBT010000001">
    <property type="protein sequence ID" value="HAT4296915.1"/>
    <property type="molecule type" value="Genomic_DNA"/>
</dbReference>
<evidence type="ECO:0000313" key="5">
    <source>
        <dbReference type="Proteomes" id="UP000855421"/>
    </source>
</evidence>
<dbReference type="InterPro" id="IPR018958">
    <property type="entry name" value="Knr4/Smi1-like_dom"/>
</dbReference>
<evidence type="ECO:0000313" key="2">
    <source>
        <dbReference type="EMBL" id="HAT4296915.1"/>
    </source>
</evidence>
<name>A0AAP5W0X2_CLOPF</name>
<comment type="caution">
    <text evidence="2">The sequence shown here is derived from an EMBL/GenBank/DDBJ whole genome shotgun (WGS) entry which is preliminary data.</text>
</comment>
<organism evidence="2 5">
    <name type="scientific">Clostridium perfringens</name>
    <dbReference type="NCBI Taxonomy" id="1502"/>
    <lineage>
        <taxon>Bacteria</taxon>
        <taxon>Bacillati</taxon>
        <taxon>Bacillota</taxon>
        <taxon>Clostridia</taxon>
        <taxon>Eubacteriales</taxon>
        <taxon>Clostridiaceae</taxon>
        <taxon>Clostridium</taxon>
    </lineage>
</organism>
<dbReference type="Proteomes" id="UP000668358">
    <property type="component" value="Unassembled WGS sequence"/>
</dbReference>
<reference evidence="2" key="2">
    <citation type="submission" date="2020-07" db="EMBL/GenBank/DDBJ databases">
        <authorList>
            <consortium name="NCBI Pathogen Detection Project"/>
        </authorList>
    </citation>
    <scope>NUCLEOTIDE SEQUENCE</scope>
    <source>
        <strain evidence="2">C25</strain>
    </source>
</reference>
<proteinExistence type="predicted"/>
<dbReference type="Pfam" id="PF09346">
    <property type="entry name" value="SMI1_KNR4"/>
    <property type="match status" value="1"/>
</dbReference>
<dbReference type="EMBL" id="JAENRE010000001">
    <property type="protein sequence ID" value="MBO3415069.1"/>
    <property type="molecule type" value="Genomic_DNA"/>
</dbReference>
<gene>
    <name evidence="2" type="ORF">I9063_000207</name>
    <name evidence="3" type="ORF">JJB78_00835</name>
</gene>
<evidence type="ECO:0000313" key="3">
    <source>
        <dbReference type="EMBL" id="MBO3415069.1"/>
    </source>
</evidence>
<dbReference type="Gene3D" id="3.40.1580.10">
    <property type="entry name" value="SMI1/KNR4-like"/>
    <property type="match status" value="1"/>
</dbReference>
<dbReference type="RefSeq" id="WP_057230888.1">
    <property type="nucleotide sequence ID" value="NZ_CATNXB010000003.1"/>
</dbReference>
<feature type="domain" description="Knr4/Smi1-like" evidence="1">
    <location>
        <begin position="28"/>
        <end position="147"/>
    </location>
</feature>
<dbReference type="SUPFAM" id="SSF160631">
    <property type="entry name" value="SMI1/KNR4-like"/>
    <property type="match status" value="1"/>
</dbReference>
<dbReference type="Proteomes" id="UP000855421">
    <property type="component" value="Unassembled WGS sequence"/>
</dbReference>